<comment type="caution">
    <text evidence="2">The sequence shown here is derived from an EMBL/GenBank/DDBJ whole genome shotgun (WGS) entry which is preliminary data.</text>
</comment>
<proteinExistence type="predicted"/>
<dbReference type="Pfam" id="PF02810">
    <property type="entry name" value="SEC-C"/>
    <property type="match status" value="1"/>
</dbReference>
<feature type="region of interest" description="Disordered" evidence="1">
    <location>
        <begin position="1"/>
        <end position="43"/>
    </location>
</feature>
<dbReference type="EMBL" id="JABVEC010000006">
    <property type="protein sequence ID" value="MBC6465976.1"/>
    <property type="molecule type" value="Genomic_DNA"/>
</dbReference>
<organism evidence="2 3">
    <name type="scientific">Actinomadura alba</name>
    <dbReference type="NCBI Taxonomy" id="406431"/>
    <lineage>
        <taxon>Bacteria</taxon>
        <taxon>Bacillati</taxon>
        <taxon>Actinomycetota</taxon>
        <taxon>Actinomycetes</taxon>
        <taxon>Streptosporangiales</taxon>
        <taxon>Thermomonosporaceae</taxon>
        <taxon>Actinomadura</taxon>
    </lineage>
</organism>
<reference evidence="2 3" key="1">
    <citation type="submission" date="2020-06" db="EMBL/GenBank/DDBJ databases">
        <title>Actinomadura xiongansis sp. nov., isolated from soil of Baiyangdian.</title>
        <authorList>
            <person name="Zhang X."/>
        </authorList>
    </citation>
    <scope>NUCLEOTIDE SEQUENCE [LARGE SCALE GENOMIC DNA]</scope>
    <source>
        <strain evidence="2 3">HBUM206468</strain>
    </source>
</reference>
<accession>A0ABR7LM86</accession>
<evidence type="ECO:0000313" key="3">
    <source>
        <dbReference type="Proteomes" id="UP000805614"/>
    </source>
</evidence>
<evidence type="ECO:0000256" key="1">
    <source>
        <dbReference type="SAM" id="MobiDB-lite"/>
    </source>
</evidence>
<gene>
    <name evidence="2" type="ORF">HKK74_10755</name>
</gene>
<dbReference type="Proteomes" id="UP000805614">
    <property type="component" value="Unassembled WGS sequence"/>
</dbReference>
<name>A0ABR7LM86_9ACTN</name>
<evidence type="ECO:0000313" key="2">
    <source>
        <dbReference type="EMBL" id="MBC6465976.1"/>
    </source>
</evidence>
<keyword evidence="3" id="KW-1185">Reference proteome</keyword>
<protein>
    <submittedName>
        <fullName evidence="2">SEC-C domain-containing protein</fullName>
    </submittedName>
</protein>
<feature type="compositionally biased region" description="Basic and acidic residues" evidence="1">
    <location>
        <begin position="15"/>
        <end position="24"/>
    </location>
</feature>
<dbReference type="InterPro" id="IPR004027">
    <property type="entry name" value="SEC_C_motif"/>
</dbReference>
<dbReference type="Gene3D" id="3.10.450.50">
    <property type="match status" value="1"/>
</dbReference>
<sequence length="336" mass="37016">MMDEQIDPDIAKPTAAEHADSPRAERRRRQALKQAESLERDAAAYPDEREEILLEAAAQWSLAGEDQRALDIYDDLAATASHEDAQWATASQIDVLAKLGRHEDVEAEIARLKRADVHSGPASIVAEFLEAQGRLEDALTWFNIACRDLPPGQDEEITETALIVRSELQGRARVRKALGLPPDALDQQVTEGHAELVRTLDRAAPSSAAGQPVNAGSFFVREDVKRAFAEDLVHVDAPGDDDVASYFRRVEKGWRATTGELGTAGLRILPITVDDVLKYGAEQGRDPRDQQTRADHLQDRIAEGAPTLAWPPERNAACWCGSDRKYKKCCGSPNNR</sequence>
<dbReference type="SUPFAM" id="SSF103642">
    <property type="entry name" value="Sec-C motif"/>
    <property type="match status" value="1"/>
</dbReference>